<dbReference type="STRING" id="5098.A0A507R4L0"/>
<organism evidence="2 3">
    <name type="scientific">Monascus purpureus</name>
    <name type="common">Red mold</name>
    <name type="synonym">Monascus anka</name>
    <dbReference type="NCBI Taxonomy" id="5098"/>
    <lineage>
        <taxon>Eukaryota</taxon>
        <taxon>Fungi</taxon>
        <taxon>Dikarya</taxon>
        <taxon>Ascomycota</taxon>
        <taxon>Pezizomycotina</taxon>
        <taxon>Eurotiomycetes</taxon>
        <taxon>Eurotiomycetidae</taxon>
        <taxon>Eurotiales</taxon>
        <taxon>Aspergillaceae</taxon>
        <taxon>Monascus</taxon>
    </lineage>
</organism>
<feature type="region of interest" description="Disordered" evidence="1">
    <location>
        <begin position="206"/>
        <end position="450"/>
    </location>
</feature>
<feature type="region of interest" description="Disordered" evidence="1">
    <location>
        <begin position="161"/>
        <end position="192"/>
    </location>
</feature>
<feature type="compositionally biased region" description="Low complexity" evidence="1">
    <location>
        <begin position="245"/>
        <end position="255"/>
    </location>
</feature>
<evidence type="ECO:0000256" key="1">
    <source>
        <dbReference type="SAM" id="MobiDB-lite"/>
    </source>
</evidence>
<sequence length="504" mass="56911">MSLKKVYQQFLAEPKSAPLAPDVSLFYVTTATNFVQSDTVLNHLSKQARIVKKKSDKILDAVEGPDFLTLDVETTLEFISGGGAYLPSMDDNFLADHVVTFPTVHIVRFNSQNQIQQIKLYWDQGSLLKQIGVIGSRGRAWPIREATEQIRVLKSAVSAIEESQASAPSKPSSKEDNSTESTDVTSPSRRVVKDPYAAESLYELLSPTVDKEQHARQPKTQHQGHDYSELFVGNENDPSPDGVRSQRPAPRASAAKKFQPSRLFDEEEPTPSKAGRIRGDAQKYSHFEIGGDNSEREIKSIPSRPKTCHQSQWDFEDFVTPEKPKRQIRPSQIRHFAWSDDEPEDTPPAKPRVVRPRRDAETHFQLTDENDNGTPKNRRIISSYQNRGLSLYHDPLLPDENSPAPAKNENKAPLSTVASNAPRRKDFDPHWSLTDTTPEKEKVNDFENKKPVATHRLKAVQMMEPHWDTYDVSPQPKKPVPPPTRGIKNSTQRSWALNSDEEEN</sequence>
<dbReference type="AlphaFoldDB" id="A0A507R4L0"/>
<accession>A0A507R4L0</accession>
<dbReference type="EMBL" id="VIFY01000019">
    <property type="protein sequence ID" value="TQB75497.1"/>
    <property type="molecule type" value="Genomic_DNA"/>
</dbReference>
<reference evidence="2 3" key="1">
    <citation type="submission" date="2019-06" db="EMBL/GenBank/DDBJ databases">
        <title>Wine fermentation using esterase from Monascus purpureus.</title>
        <authorList>
            <person name="Geng C."/>
            <person name="Zhang Y."/>
        </authorList>
    </citation>
    <scope>NUCLEOTIDE SEQUENCE [LARGE SCALE GENOMIC DNA]</scope>
    <source>
        <strain evidence="2">HQ1</strain>
    </source>
</reference>
<keyword evidence="3" id="KW-1185">Reference proteome</keyword>
<name>A0A507R4L0_MONPU</name>
<comment type="caution">
    <text evidence="2">The sequence shown here is derived from an EMBL/GenBank/DDBJ whole genome shotgun (WGS) entry which is preliminary data.</text>
</comment>
<feature type="compositionally biased region" description="Basic and acidic residues" evidence="1">
    <location>
        <begin position="277"/>
        <end position="286"/>
    </location>
</feature>
<feature type="compositionally biased region" description="Polar residues" evidence="1">
    <location>
        <begin position="487"/>
        <end position="497"/>
    </location>
</feature>
<gene>
    <name evidence="2" type="ORF">MPDQ_002790</name>
</gene>
<feature type="region of interest" description="Disordered" evidence="1">
    <location>
        <begin position="468"/>
        <end position="504"/>
    </location>
</feature>
<evidence type="ECO:0000313" key="3">
    <source>
        <dbReference type="Proteomes" id="UP000319663"/>
    </source>
</evidence>
<feature type="compositionally biased region" description="Polar residues" evidence="1">
    <location>
        <begin position="179"/>
        <end position="188"/>
    </location>
</feature>
<feature type="compositionally biased region" description="Basic and acidic residues" evidence="1">
    <location>
        <begin position="437"/>
        <end position="450"/>
    </location>
</feature>
<dbReference type="Proteomes" id="UP000319663">
    <property type="component" value="Unassembled WGS sequence"/>
</dbReference>
<feature type="compositionally biased region" description="Polar residues" evidence="1">
    <location>
        <begin position="364"/>
        <end position="388"/>
    </location>
</feature>
<protein>
    <submittedName>
        <fullName evidence="2">Uncharacterized protein</fullName>
    </submittedName>
</protein>
<dbReference type="OrthoDB" id="1162399at2759"/>
<proteinExistence type="predicted"/>
<evidence type="ECO:0000313" key="2">
    <source>
        <dbReference type="EMBL" id="TQB75497.1"/>
    </source>
</evidence>
<feature type="compositionally biased region" description="Low complexity" evidence="1">
    <location>
        <begin position="161"/>
        <end position="171"/>
    </location>
</feature>